<dbReference type="Pfam" id="PF01841">
    <property type="entry name" value="Transglut_core"/>
    <property type="match status" value="1"/>
</dbReference>
<dbReference type="STRING" id="156994.SAMN04488028_105288"/>
<dbReference type="EMBL" id="FRAA01000005">
    <property type="protein sequence ID" value="SHK52001.1"/>
    <property type="molecule type" value="Genomic_DNA"/>
</dbReference>
<dbReference type="Gene3D" id="3.10.620.30">
    <property type="match status" value="1"/>
</dbReference>
<dbReference type="InterPro" id="IPR038765">
    <property type="entry name" value="Papain-like_cys_pep_sf"/>
</dbReference>
<dbReference type="InterPro" id="IPR002931">
    <property type="entry name" value="Transglutaminase-like"/>
</dbReference>
<evidence type="ECO:0000313" key="3">
    <source>
        <dbReference type="Proteomes" id="UP000184474"/>
    </source>
</evidence>
<dbReference type="PANTHER" id="PTHR46333">
    <property type="entry name" value="CYTOKINESIS PROTEIN 3"/>
    <property type="match status" value="1"/>
</dbReference>
<protein>
    <submittedName>
        <fullName evidence="2">Transglutaminase-like superfamily protein</fullName>
    </submittedName>
</protein>
<evidence type="ECO:0000313" key="2">
    <source>
        <dbReference type="EMBL" id="SHK52001.1"/>
    </source>
</evidence>
<dbReference type="AlphaFoldDB" id="A0A1M6T4X0"/>
<feature type="domain" description="Transglutaminase-like" evidence="1">
    <location>
        <begin position="90"/>
        <end position="157"/>
    </location>
</feature>
<dbReference type="RefSeq" id="WP_073123533.1">
    <property type="nucleotide sequence ID" value="NZ_FRAA01000005.1"/>
</dbReference>
<reference evidence="3" key="1">
    <citation type="submission" date="2016-11" db="EMBL/GenBank/DDBJ databases">
        <authorList>
            <person name="Varghese N."/>
            <person name="Submissions S."/>
        </authorList>
    </citation>
    <scope>NUCLEOTIDE SEQUENCE [LARGE SCALE GENOMIC DNA]</scope>
    <source>
        <strain evidence="3">DSM 26134</strain>
    </source>
</reference>
<dbReference type="GO" id="GO:0005737">
    <property type="term" value="C:cytoplasm"/>
    <property type="evidence" value="ECO:0007669"/>
    <property type="project" value="TreeGrafter"/>
</dbReference>
<dbReference type="InterPro" id="IPR052557">
    <property type="entry name" value="CAP/Cytokinesis_protein"/>
</dbReference>
<evidence type="ECO:0000259" key="1">
    <source>
        <dbReference type="SMART" id="SM00460"/>
    </source>
</evidence>
<dbReference type="Proteomes" id="UP000184474">
    <property type="component" value="Unassembled WGS sequence"/>
</dbReference>
<keyword evidence="3" id="KW-1185">Reference proteome</keyword>
<proteinExistence type="predicted"/>
<gene>
    <name evidence="2" type="ORF">SAMN04488028_105288</name>
</gene>
<dbReference type="PANTHER" id="PTHR46333:SF2">
    <property type="entry name" value="CYTOKINESIS PROTEIN 3"/>
    <property type="match status" value="1"/>
</dbReference>
<sequence>MKLIFSLVFLLTFGSLKGQDVIDSVLYNHSISAPENLNEDIEELIEYLSQVAKTDKQKIQVISYWITNNIEYDLTGFFSNSYGNSSWANTLITKKAVCQGYSELFKEFCDLLDIECYLITGYAKGYGIEPGYSFQETNHAWNIVKINGVYELFDLTWASGHSSFYDSSLYVKKLDPKFLFANPISFVEQHLPGQNRWQLLNFPVSIDEFEKNVEAEHMIDSAGLFYNFSDSIAAYSELDEYDREICDLNKNYEVLPSELNRALLSYKSGYILSFGKYDEDRFNKSLELFTIALTTYQKPEYENPSYVENILQNMEYVKSRLENKK</sequence>
<dbReference type="SMART" id="SM00460">
    <property type="entry name" value="TGc"/>
    <property type="match status" value="1"/>
</dbReference>
<name>A0A1M6T4X0_REIAG</name>
<organism evidence="2 3">
    <name type="scientific">Reichenbachiella agariperforans</name>
    <dbReference type="NCBI Taxonomy" id="156994"/>
    <lineage>
        <taxon>Bacteria</taxon>
        <taxon>Pseudomonadati</taxon>
        <taxon>Bacteroidota</taxon>
        <taxon>Cytophagia</taxon>
        <taxon>Cytophagales</taxon>
        <taxon>Reichenbachiellaceae</taxon>
        <taxon>Reichenbachiella</taxon>
    </lineage>
</organism>
<dbReference type="SUPFAM" id="SSF54001">
    <property type="entry name" value="Cysteine proteinases"/>
    <property type="match status" value="1"/>
</dbReference>
<accession>A0A1M6T4X0</accession>